<evidence type="ECO:0000313" key="4">
    <source>
        <dbReference type="Proteomes" id="UP000574761"/>
    </source>
</evidence>
<name>A0A7W6DAP8_9HYPH</name>
<accession>A0A7W6DAP8</accession>
<organism evidence="3 4">
    <name type="scientific">Mycoplana azooxidifex</name>
    <dbReference type="NCBI Taxonomy" id="1636188"/>
    <lineage>
        <taxon>Bacteria</taxon>
        <taxon>Pseudomonadati</taxon>
        <taxon>Pseudomonadota</taxon>
        <taxon>Alphaproteobacteria</taxon>
        <taxon>Hyphomicrobiales</taxon>
        <taxon>Rhizobiaceae</taxon>
        <taxon>Mycoplana</taxon>
    </lineage>
</organism>
<evidence type="ECO:0000256" key="1">
    <source>
        <dbReference type="SAM" id="MobiDB-lite"/>
    </source>
</evidence>
<evidence type="ECO:0000313" key="3">
    <source>
        <dbReference type="EMBL" id="MBB3979104.1"/>
    </source>
</evidence>
<dbReference type="EMBL" id="JACIEE010000009">
    <property type="protein sequence ID" value="MBB3979104.1"/>
    <property type="molecule type" value="Genomic_DNA"/>
</dbReference>
<proteinExistence type="predicted"/>
<dbReference type="AlphaFoldDB" id="A0A7W6DAP8"/>
<dbReference type="SUPFAM" id="SSF69279">
    <property type="entry name" value="Phage tail proteins"/>
    <property type="match status" value="2"/>
</dbReference>
<reference evidence="3 4" key="1">
    <citation type="submission" date="2020-08" db="EMBL/GenBank/DDBJ databases">
        <title>Genomic Encyclopedia of Type Strains, Phase IV (KMG-IV): sequencing the most valuable type-strain genomes for metagenomic binning, comparative biology and taxonomic classification.</title>
        <authorList>
            <person name="Goeker M."/>
        </authorList>
    </citation>
    <scope>NUCLEOTIDE SEQUENCE [LARGE SCALE GENOMIC DNA]</scope>
    <source>
        <strain evidence="3 4">DSM 100211</strain>
    </source>
</reference>
<dbReference type="Gene3D" id="3.30.1920.10">
    <property type="entry name" value="Baseplate protein-like domains - 2 layer sandwich fold"/>
    <property type="match status" value="1"/>
</dbReference>
<feature type="domain" description="Baseplate hub protein gp44/GpP-like C-terminal" evidence="2">
    <location>
        <begin position="240"/>
        <end position="322"/>
    </location>
</feature>
<dbReference type="InterPro" id="IPR053982">
    <property type="entry name" value="Gp44/GpP-like_C"/>
</dbReference>
<dbReference type="InterPro" id="IPR026276">
    <property type="entry name" value="Baseplate_GpP"/>
</dbReference>
<dbReference type="InterPro" id="IPR023399">
    <property type="entry name" value="Baseplate-like_2-layer_sand"/>
</dbReference>
<dbReference type="Gene3D" id="2.30.300.10">
    <property type="entry name" value="Baseplate protein-like domain - beta roll fold"/>
    <property type="match status" value="1"/>
</dbReference>
<comment type="caution">
    <text evidence="3">The sequence shown here is derived from an EMBL/GenBank/DDBJ whole genome shotgun (WGS) entry which is preliminary data.</text>
</comment>
<dbReference type="Pfam" id="PF21929">
    <property type="entry name" value="GpP_4th"/>
    <property type="match status" value="1"/>
</dbReference>
<feature type="region of interest" description="Disordered" evidence="1">
    <location>
        <begin position="304"/>
        <end position="348"/>
    </location>
</feature>
<protein>
    <submittedName>
        <fullName evidence="3">Prophage tail gpP-like protein</fullName>
    </submittedName>
</protein>
<dbReference type="Gene3D" id="3.55.50.10">
    <property type="entry name" value="Baseplate protein-like domains"/>
    <property type="match status" value="1"/>
</dbReference>
<gene>
    <name evidence="3" type="ORF">GGQ64_004340</name>
</gene>
<dbReference type="RefSeq" id="WP_183807353.1">
    <property type="nucleotide sequence ID" value="NZ_JACIEE010000009.1"/>
</dbReference>
<keyword evidence="4" id="KW-1185">Reference proteome</keyword>
<evidence type="ECO:0000259" key="2">
    <source>
        <dbReference type="Pfam" id="PF21929"/>
    </source>
</evidence>
<dbReference type="Proteomes" id="UP000574761">
    <property type="component" value="Unassembled WGS sequence"/>
</dbReference>
<feature type="compositionally biased region" description="Polar residues" evidence="1">
    <location>
        <begin position="304"/>
        <end position="314"/>
    </location>
</feature>
<dbReference type="PIRSF" id="PIRSF004440">
    <property type="entry name" value="GpP"/>
    <property type="match status" value="1"/>
</dbReference>
<sequence>MLETVSIPGLPAIKSFSLSMSIEEAVRTATVDVDPTGPAVSVRTGQAVTVSAGGVLLTGYVRDVTPEHDREMRSLVVTLVSRTVDATECSVDHPTGEVLKKNLADIGREFDGLGIGIEDDGGLPEEPVHRLRVGETLFGTLERRARGRGILLHDTAEGKLKLATKPAGTHSGGLVFGRNIERASATFTEEGRHSDVKVRGQLTEGMESQQLRGQATVRDSGVARSRPLILSHEGESTVDRMKKRAEWRAKRAAGNGSTAEITVMGWRDSGGRVWTPNYLVHVEDDWIGINGMMLIKSVTLVQSGDSEDGTTATLSLADPRGYGGENPRGKSAAAYQAPGDITAEWEEE</sequence>